<evidence type="ECO:0000256" key="4">
    <source>
        <dbReference type="ARBA" id="ARBA00023172"/>
    </source>
</evidence>
<dbReference type="PANTHER" id="PTHR35528">
    <property type="entry name" value="BLL1675 PROTEIN"/>
    <property type="match status" value="1"/>
</dbReference>
<keyword evidence="4" id="KW-0233">DNA recombination</keyword>
<evidence type="ECO:0000256" key="1">
    <source>
        <dbReference type="ARBA" id="ARBA00002286"/>
    </source>
</evidence>
<comment type="function">
    <text evidence="1">Involved in the transposition of the insertion sequence.</text>
</comment>
<dbReference type="GO" id="GO:0015074">
    <property type="term" value="P:DNA integration"/>
    <property type="evidence" value="ECO:0007669"/>
    <property type="project" value="InterPro"/>
</dbReference>
<dbReference type="Proteomes" id="UP000199550">
    <property type="component" value="Unassembled WGS sequence"/>
</dbReference>
<evidence type="ECO:0000259" key="5">
    <source>
        <dbReference type="PROSITE" id="PS50994"/>
    </source>
</evidence>
<dbReference type="Pfam" id="PF13610">
    <property type="entry name" value="DDE_Tnp_IS240"/>
    <property type="match status" value="1"/>
</dbReference>
<gene>
    <name evidence="6" type="ORF">SAMN04488004_1711</name>
</gene>
<evidence type="ECO:0000256" key="3">
    <source>
        <dbReference type="ARBA" id="ARBA00023125"/>
    </source>
</evidence>
<reference evidence="6 7" key="1">
    <citation type="submission" date="2016-10" db="EMBL/GenBank/DDBJ databases">
        <authorList>
            <person name="de Groot N.N."/>
        </authorList>
    </citation>
    <scope>NUCLEOTIDE SEQUENCE [LARGE SCALE GENOMIC DNA]</scope>
    <source>
        <strain evidence="6 7">DSM 16199</strain>
    </source>
</reference>
<dbReference type="InterPro" id="IPR012337">
    <property type="entry name" value="RNaseH-like_sf"/>
</dbReference>
<dbReference type="GO" id="GO:0003677">
    <property type="term" value="F:DNA binding"/>
    <property type="evidence" value="ECO:0007669"/>
    <property type="project" value="UniProtKB-KW"/>
</dbReference>
<organism evidence="6 7">
    <name type="scientific">Loktanella salsilacus</name>
    <dbReference type="NCBI Taxonomy" id="195913"/>
    <lineage>
        <taxon>Bacteria</taxon>
        <taxon>Pseudomonadati</taxon>
        <taxon>Pseudomonadota</taxon>
        <taxon>Alphaproteobacteria</taxon>
        <taxon>Rhodobacterales</taxon>
        <taxon>Roseobacteraceae</taxon>
        <taxon>Loktanella</taxon>
    </lineage>
</organism>
<protein>
    <submittedName>
        <fullName evidence="6">Transposase (Or an inactivated derivative)</fullName>
    </submittedName>
</protein>
<keyword evidence="7" id="KW-1185">Reference proteome</keyword>
<keyword evidence="2" id="KW-0815">Transposition</keyword>
<dbReference type="AlphaFoldDB" id="A0A1I4K8W8"/>
<evidence type="ECO:0000313" key="6">
    <source>
        <dbReference type="EMBL" id="SFL75245.1"/>
    </source>
</evidence>
<name>A0A1I4K8W8_9RHOB</name>
<dbReference type="PANTHER" id="PTHR35528:SF3">
    <property type="entry name" value="BLL1675 PROTEIN"/>
    <property type="match status" value="1"/>
</dbReference>
<feature type="domain" description="Integrase catalytic" evidence="5">
    <location>
        <begin position="84"/>
        <end position="247"/>
    </location>
</feature>
<keyword evidence="3" id="KW-0238">DNA-binding</keyword>
<dbReference type="PROSITE" id="PS50994">
    <property type="entry name" value="INTEGRASE"/>
    <property type="match status" value="1"/>
</dbReference>
<dbReference type="EMBL" id="FOTF01000071">
    <property type="protein sequence ID" value="SFL75245.1"/>
    <property type="molecule type" value="Genomic_DNA"/>
</dbReference>
<dbReference type="InterPro" id="IPR032874">
    <property type="entry name" value="DDE_dom"/>
</dbReference>
<sequence length="247" mass="28351">MLSVASQVRYFPTAIIRIEELISFKGAQYPKSVILYAVYFYVRFPISYRDLEEIMAERGVDLDHATLNRWVEKYAGAIAEEAHRRKTPTGRSWRMDETYVKVKGEWTYLYRAIDKEGKTLDFMLSERRDEAAATAFFVKAIGNNGWPDKVVIDKSGSNTVGLFNMNCLLVMCGWCWLITVRRTKYLNNIIEQDHRFIKKLTRPMQTFKSLNSASATLAGIEVAHMIRKGQFDQSEQSGFVQFAALAG</sequence>
<dbReference type="InterPro" id="IPR036397">
    <property type="entry name" value="RNaseH_sf"/>
</dbReference>
<dbReference type="GO" id="GO:0006310">
    <property type="term" value="P:DNA recombination"/>
    <property type="evidence" value="ECO:0007669"/>
    <property type="project" value="UniProtKB-KW"/>
</dbReference>
<dbReference type="InterPro" id="IPR047930">
    <property type="entry name" value="Transpos_IS6"/>
</dbReference>
<accession>A0A1I4K8W8</accession>
<dbReference type="NCBIfam" id="NF033587">
    <property type="entry name" value="transpos_IS6"/>
    <property type="match status" value="1"/>
</dbReference>
<evidence type="ECO:0000256" key="2">
    <source>
        <dbReference type="ARBA" id="ARBA00022578"/>
    </source>
</evidence>
<dbReference type="Gene3D" id="3.30.420.10">
    <property type="entry name" value="Ribonuclease H-like superfamily/Ribonuclease H"/>
    <property type="match status" value="1"/>
</dbReference>
<dbReference type="GO" id="GO:0032196">
    <property type="term" value="P:transposition"/>
    <property type="evidence" value="ECO:0007669"/>
    <property type="project" value="UniProtKB-KW"/>
</dbReference>
<dbReference type="SUPFAM" id="SSF53098">
    <property type="entry name" value="Ribonuclease H-like"/>
    <property type="match status" value="1"/>
</dbReference>
<dbReference type="InterPro" id="IPR052183">
    <property type="entry name" value="IS_Transposase"/>
</dbReference>
<dbReference type="InterPro" id="IPR001584">
    <property type="entry name" value="Integrase_cat-core"/>
</dbReference>
<evidence type="ECO:0000313" key="7">
    <source>
        <dbReference type="Proteomes" id="UP000199550"/>
    </source>
</evidence>
<proteinExistence type="predicted"/>